<comment type="caution">
    <text evidence="2">The sequence shown here is derived from an EMBL/GenBank/DDBJ whole genome shotgun (WGS) entry which is preliminary data.</text>
</comment>
<dbReference type="Pfam" id="PF07157">
    <property type="entry name" value="DNA_circ_N"/>
    <property type="match status" value="1"/>
</dbReference>
<dbReference type="AlphaFoldDB" id="N9NGV1"/>
<sequence length="395" mass="44689">MGWKDDLQDASFRGVKFACTLTSDSGSKTLAIKQAPYTNKAKIEDMGNNPDRIQIDAIFEGDNYKVFLEALLAAIKATGPGELIHPIYGLKNVYVDNHSVNHVADEINFCRVSLSFVEAESKDRPLFIPVSTTAKLDSKKIIDSPLKTLEKELDNLKRTNPNNFFTVVNNIRKGINTARQYVGLVKKTVNNLLSPSELITGLVDDVTRLVTFDTSISAITKWKDLFKRIQRFEKLFTGDDSPAELKHVWRAVRVASVVGVTQQAIETLKKEMADNDDLSFTPIDLNIIRQQNRSVLQQAINAEREQSITDLEFESIAQIQIYKNIADQVHLQIQELIEVRPPLIKTTVRVPCTMHFLAHFLYGDFERADEIQRLNPDLQLPCLLQTGMELNVYAR</sequence>
<name>N9NGV1_9GAMM</name>
<organism evidence="2 3">
    <name type="scientific">Acinetobacter vivianii</name>
    <dbReference type="NCBI Taxonomy" id="1776742"/>
    <lineage>
        <taxon>Bacteria</taxon>
        <taxon>Pseudomonadati</taxon>
        <taxon>Pseudomonadota</taxon>
        <taxon>Gammaproteobacteria</taxon>
        <taxon>Moraxellales</taxon>
        <taxon>Moraxellaceae</taxon>
        <taxon>Acinetobacter</taxon>
    </lineage>
</organism>
<dbReference type="OrthoDB" id="378644at2"/>
<accession>N9NGV1</accession>
<keyword evidence="3" id="KW-1185">Reference proteome</keyword>
<dbReference type="EMBL" id="APRW01000014">
    <property type="protein sequence ID" value="ENX20198.1"/>
    <property type="molecule type" value="Genomic_DNA"/>
</dbReference>
<gene>
    <name evidence="2" type="ORF">F892_03121</name>
</gene>
<feature type="domain" description="DNA circulation N-terminal" evidence="1">
    <location>
        <begin position="7"/>
        <end position="91"/>
    </location>
</feature>
<protein>
    <recommendedName>
        <fullName evidence="1">DNA circulation N-terminal domain-containing protein</fullName>
    </recommendedName>
</protein>
<evidence type="ECO:0000313" key="2">
    <source>
        <dbReference type="EMBL" id="ENX20198.1"/>
    </source>
</evidence>
<dbReference type="GeneID" id="303682637"/>
<reference evidence="2 3" key="1">
    <citation type="submission" date="2013-02" db="EMBL/GenBank/DDBJ databases">
        <title>The Genome Sequence of Acinetobacter sp. NIPH 2168.</title>
        <authorList>
            <consortium name="The Broad Institute Genome Sequencing Platform"/>
            <consortium name="The Broad Institute Genome Sequencing Center for Infectious Disease"/>
            <person name="Cerqueira G."/>
            <person name="Feldgarden M."/>
            <person name="Courvalin P."/>
            <person name="Perichon B."/>
            <person name="Grillot-Courvalin C."/>
            <person name="Clermont D."/>
            <person name="Rocha E."/>
            <person name="Yoon E.-J."/>
            <person name="Nemec A."/>
            <person name="Walker B."/>
            <person name="Young S.K."/>
            <person name="Zeng Q."/>
            <person name="Gargeya S."/>
            <person name="Fitzgerald M."/>
            <person name="Haas B."/>
            <person name="Abouelleil A."/>
            <person name="Alvarado L."/>
            <person name="Arachchi H.M."/>
            <person name="Berlin A.M."/>
            <person name="Chapman S.B."/>
            <person name="Dewar J."/>
            <person name="Goldberg J."/>
            <person name="Griggs A."/>
            <person name="Gujja S."/>
            <person name="Hansen M."/>
            <person name="Howarth C."/>
            <person name="Imamovic A."/>
            <person name="Larimer J."/>
            <person name="McCowan C."/>
            <person name="Murphy C."/>
            <person name="Neiman D."/>
            <person name="Pearson M."/>
            <person name="Priest M."/>
            <person name="Roberts A."/>
            <person name="Saif S."/>
            <person name="Shea T."/>
            <person name="Sisk P."/>
            <person name="Sykes S."/>
            <person name="Wortman J."/>
            <person name="Nusbaum C."/>
            <person name="Birren B."/>
        </authorList>
    </citation>
    <scope>NUCLEOTIDE SEQUENCE [LARGE SCALE GENOMIC DNA]</scope>
    <source>
        <strain evidence="2 3">NIPH 2168</strain>
    </source>
</reference>
<proteinExistence type="predicted"/>
<evidence type="ECO:0000313" key="3">
    <source>
        <dbReference type="Proteomes" id="UP000013173"/>
    </source>
</evidence>
<evidence type="ECO:0000259" key="1">
    <source>
        <dbReference type="Pfam" id="PF07157"/>
    </source>
</evidence>
<dbReference type="InterPro" id="IPR009826">
    <property type="entry name" value="DNA_circ_N"/>
</dbReference>
<dbReference type="Proteomes" id="UP000013173">
    <property type="component" value="Unassembled WGS sequence"/>
</dbReference>
<dbReference type="RefSeq" id="WP_005259529.1">
    <property type="nucleotide sequence ID" value="NZ_BMDR01000002.1"/>
</dbReference>
<dbReference type="HOGENOM" id="CLU_050830_0_0_6"/>
<dbReference type="PATRIC" id="fig|1217706.3.peg.3037"/>